<gene>
    <name evidence="1" type="ORF">NRP21_27815</name>
</gene>
<name>A0ABT1XFW0_9PROT</name>
<sequence>MRNGEGENGPWFHSSIGHEFSAADMDVRTMDMVDAALASALRVLDERVALCGDFADAAARADDPDRRDHWLELMEEVELKAKVVAGLINRGWPDPSGE</sequence>
<reference evidence="1 2" key="1">
    <citation type="submission" date="2022-06" db="EMBL/GenBank/DDBJ databases">
        <title>Roseomonas CN29.</title>
        <authorList>
            <person name="Cheng Y."/>
            <person name="He X."/>
        </authorList>
    </citation>
    <scope>NUCLEOTIDE SEQUENCE [LARGE SCALE GENOMIC DNA]</scope>
    <source>
        <strain evidence="1 2">CN29</strain>
    </source>
</reference>
<dbReference type="RefSeq" id="WP_257719509.1">
    <property type="nucleotide sequence ID" value="NZ_JANJOU010000043.1"/>
</dbReference>
<evidence type="ECO:0000313" key="2">
    <source>
        <dbReference type="Proteomes" id="UP001524642"/>
    </source>
</evidence>
<accession>A0ABT1XFW0</accession>
<evidence type="ECO:0000313" key="1">
    <source>
        <dbReference type="EMBL" id="MCR0985864.1"/>
    </source>
</evidence>
<proteinExistence type="predicted"/>
<organism evidence="1 2">
    <name type="scientific">Roseomonas populi</name>
    <dbReference type="NCBI Taxonomy" id="3121582"/>
    <lineage>
        <taxon>Bacteria</taxon>
        <taxon>Pseudomonadati</taxon>
        <taxon>Pseudomonadota</taxon>
        <taxon>Alphaproteobacteria</taxon>
        <taxon>Acetobacterales</taxon>
        <taxon>Roseomonadaceae</taxon>
        <taxon>Roseomonas</taxon>
    </lineage>
</organism>
<dbReference type="Proteomes" id="UP001524642">
    <property type="component" value="Unassembled WGS sequence"/>
</dbReference>
<dbReference type="EMBL" id="JANJOU010000043">
    <property type="protein sequence ID" value="MCR0985864.1"/>
    <property type="molecule type" value="Genomic_DNA"/>
</dbReference>
<keyword evidence="2" id="KW-1185">Reference proteome</keyword>
<comment type="caution">
    <text evidence="1">The sequence shown here is derived from an EMBL/GenBank/DDBJ whole genome shotgun (WGS) entry which is preliminary data.</text>
</comment>
<protein>
    <submittedName>
        <fullName evidence="1">Uncharacterized protein</fullName>
    </submittedName>
</protein>